<reference evidence="13 14" key="1">
    <citation type="submission" date="2019-12" db="EMBL/GenBank/DDBJ databases">
        <title>the WGS of Blastococcus saxobsidens 67B17.</title>
        <authorList>
            <person name="Jiang Z."/>
        </authorList>
    </citation>
    <scope>NUCLEOTIDE SEQUENCE [LARGE SCALE GENOMIC DNA]</scope>
    <source>
        <strain evidence="13 14">67B17</strain>
    </source>
</reference>
<keyword evidence="7 9" id="KW-1133">Transmembrane helix</keyword>
<name>A0A6L9W605_9ACTN</name>
<feature type="transmembrane region" description="Helical" evidence="9">
    <location>
        <begin position="205"/>
        <end position="224"/>
    </location>
</feature>
<feature type="transmembrane region" description="Helical" evidence="9">
    <location>
        <begin position="105"/>
        <end position="138"/>
    </location>
</feature>
<keyword evidence="8 9" id="KW-0472">Membrane</keyword>
<feature type="transmembrane region" description="Helical" evidence="9">
    <location>
        <begin position="150"/>
        <end position="174"/>
    </location>
</feature>
<dbReference type="PANTHER" id="PTHR30425:SF1">
    <property type="entry name" value="PHOSPHATE TRANSPORT SYSTEM PERMEASE PROTEIN PSTC"/>
    <property type="match status" value="1"/>
</dbReference>
<evidence type="ECO:0000256" key="3">
    <source>
        <dbReference type="ARBA" id="ARBA00022448"/>
    </source>
</evidence>
<keyword evidence="5 10" id="KW-0592">Phosphate transport</keyword>
<dbReference type="SUPFAM" id="SSF161098">
    <property type="entry name" value="MetI-like"/>
    <property type="match status" value="1"/>
</dbReference>
<dbReference type="InterPro" id="IPR035906">
    <property type="entry name" value="MetI-like_sf"/>
</dbReference>
<accession>A0A6L9W605</accession>
<comment type="function">
    <text evidence="10">Part of the binding-protein-dependent transport system for phosphate; probably responsible for the translocation of the substrate across the membrane.</text>
</comment>
<evidence type="ECO:0000256" key="2">
    <source>
        <dbReference type="ARBA" id="ARBA00007069"/>
    </source>
</evidence>
<dbReference type="EMBL" id="JAAGWG010000034">
    <property type="protein sequence ID" value="NEK87523.1"/>
    <property type="molecule type" value="Genomic_DNA"/>
</dbReference>
<evidence type="ECO:0000256" key="6">
    <source>
        <dbReference type="ARBA" id="ARBA00022692"/>
    </source>
</evidence>
<comment type="caution">
    <text evidence="13">The sequence shown here is derived from an EMBL/GenBank/DDBJ whole genome shotgun (WGS) entry which is preliminary data.</text>
</comment>
<dbReference type="GO" id="GO:0005315">
    <property type="term" value="F:phosphate transmembrane transporter activity"/>
    <property type="evidence" value="ECO:0007669"/>
    <property type="project" value="InterPro"/>
</dbReference>
<dbReference type="PROSITE" id="PS50928">
    <property type="entry name" value="ABC_TM1"/>
    <property type="match status" value="1"/>
</dbReference>
<feature type="domain" description="ABC transmembrane type-1" evidence="12">
    <location>
        <begin position="113"/>
        <end position="340"/>
    </location>
</feature>
<keyword evidence="4 10" id="KW-1003">Cell membrane</keyword>
<dbReference type="Gene3D" id="1.10.3720.10">
    <property type="entry name" value="MetI-like"/>
    <property type="match status" value="1"/>
</dbReference>
<keyword evidence="6 9" id="KW-0812">Transmembrane</keyword>
<dbReference type="PANTHER" id="PTHR30425">
    <property type="entry name" value="PHOSPHATE TRANSPORT SYSTEM PERMEASE PROTEIN PST"/>
    <property type="match status" value="1"/>
</dbReference>
<dbReference type="InterPro" id="IPR011864">
    <property type="entry name" value="Phosphate_PstC"/>
</dbReference>
<dbReference type="Pfam" id="PF00528">
    <property type="entry name" value="BPD_transp_1"/>
    <property type="match status" value="1"/>
</dbReference>
<evidence type="ECO:0000313" key="13">
    <source>
        <dbReference type="EMBL" id="NEK87523.1"/>
    </source>
</evidence>
<dbReference type="InterPro" id="IPR051124">
    <property type="entry name" value="Phosphate_Transport_Permease"/>
</dbReference>
<comment type="subcellular location">
    <subcellularLocation>
        <location evidence="1 9">Cell membrane</location>
        <topology evidence="1 9">Multi-pass membrane protein</topology>
    </subcellularLocation>
</comment>
<comment type="similarity">
    <text evidence="2 10">Belongs to the binding-protein-dependent transport system permease family. CysTW subfamily.</text>
</comment>
<dbReference type="CDD" id="cd06261">
    <property type="entry name" value="TM_PBP2"/>
    <property type="match status" value="1"/>
</dbReference>
<dbReference type="GO" id="GO:0005886">
    <property type="term" value="C:plasma membrane"/>
    <property type="evidence" value="ECO:0007669"/>
    <property type="project" value="UniProtKB-SubCell"/>
</dbReference>
<gene>
    <name evidence="13" type="primary">pstC</name>
    <name evidence="13" type="ORF">GCU60_17415</name>
</gene>
<evidence type="ECO:0000313" key="14">
    <source>
        <dbReference type="Proteomes" id="UP000479241"/>
    </source>
</evidence>
<feature type="transmembrane region" description="Helical" evidence="9">
    <location>
        <begin position="322"/>
        <end position="344"/>
    </location>
</feature>
<evidence type="ECO:0000256" key="11">
    <source>
        <dbReference type="SAM" id="MobiDB-lite"/>
    </source>
</evidence>
<dbReference type="GO" id="GO:0006817">
    <property type="term" value="P:phosphate ion transport"/>
    <property type="evidence" value="ECO:0007669"/>
    <property type="project" value="UniProtKB-KW"/>
</dbReference>
<evidence type="ECO:0000256" key="9">
    <source>
        <dbReference type="RuleBase" id="RU363032"/>
    </source>
</evidence>
<evidence type="ECO:0000256" key="1">
    <source>
        <dbReference type="ARBA" id="ARBA00004651"/>
    </source>
</evidence>
<evidence type="ECO:0000256" key="4">
    <source>
        <dbReference type="ARBA" id="ARBA00022475"/>
    </source>
</evidence>
<feature type="transmembrane region" description="Helical" evidence="9">
    <location>
        <begin position="70"/>
        <end position="93"/>
    </location>
</feature>
<dbReference type="InterPro" id="IPR000515">
    <property type="entry name" value="MetI-like"/>
</dbReference>
<organism evidence="13 14">
    <name type="scientific">Blastococcus saxobsidens</name>
    <dbReference type="NCBI Taxonomy" id="138336"/>
    <lineage>
        <taxon>Bacteria</taxon>
        <taxon>Bacillati</taxon>
        <taxon>Actinomycetota</taxon>
        <taxon>Actinomycetes</taxon>
        <taxon>Geodermatophilales</taxon>
        <taxon>Geodermatophilaceae</taxon>
        <taxon>Blastococcus</taxon>
    </lineage>
</organism>
<evidence type="ECO:0000259" key="12">
    <source>
        <dbReference type="PROSITE" id="PS50928"/>
    </source>
</evidence>
<feature type="region of interest" description="Disordered" evidence="11">
    <location>
        <begin position="1"/>
        <end position="57"/>
    </location>
</feature>
<sequence>MARDVHTTSRAIAPPGPGDRADDPDQAYTSTNEPHGAAVTATKAPSEPTQQPAVRRPGDRIFAGTAKASGILILLVLAGVAAFLIGEAIPALVAPAEDIPGGEGLAAYIAPLILGTLLGAVLALLVATPLAVGIALYVTYYAPRRIAAAMGYVIDLLAAIPSVVYGFWGLAVLAPALRPFHQWAADTLGFIPFFAGPASTTGRTMFTVGLVLAVMILPIISAISREVFSQAPALHREAALALGATRWEMIRMAVLPYGKSGVIAGAMLGLGRALGETMAVAIVLSGGAGATLTLISNSNPSTIASNIALRFPEATGIDVNTLIASGLVLFVITLGVNMLARWVVNRRADFSGAN</sequence>
<proteinExistence type="inferred from homology"/>
<feature type="transmembrane region" description="Helical" evidence="9">
    <location>
        <begin position="277"/>
        <end position="295"/>
    </location>
</feature>
<dbReference type="AlphaFoldDB" id="A0A6L9W605"/>
<keyword evidence="3 9" id="KW-0813">Transport</keyword>
<evidence type="ECO:0000256" key="10">
    <source>
        <dbReference type="RuleBase" id="RU363054"/>
    </source>
</evidence>
<evidence type="ECO:0000256" key="7">
    <source>
        <dbReference type="ARBA" id="ARBA00022989"/>
    </source>
</evidence>
<protein>
    <recommendedName>
        <fullName evidence="10">Phosphate transport system permease protein</fullName>
    </recommendedName>
</protein>
<dbReference type="NCBIfam" id="TIGR02138">
    <property type="entry name" value="phosphate_pstC"/>
    <property type="match status" value="1"/>
</dbReference>
<dbReference type="Proteomes" id="UP000479241">
    <property type="component" value="Unassembled WGS sequence"/>
</dbReference>
<evidence type="ECO:0000256" key="8">
    <source>
        <dbReference type="ARBA" id="ARBA00023136"/>
    </source>
</evidence>
<evidence type="ECO:0000256" key="5">
    <source>
        <dbReference type="ARBA" id="ARBA00022592"/>
    </source>
</evidence>